<evidence type="ECO:0000256" key="1">
    <source>
        <dbReference type="SAM" id="MobiDB-lite"/>
    </source>
</evidence>
<gene>
    <name evidence="2" type="ORF">An13g01360</name>
</gene>
<dbReference type="AlphaFoldDB" id="A0AAJ8BRJ0"/>
<dbReference type="GeneID" id="84592803"/>
<name>A0AAJ8BRJ0_ASPNG</name>
<dbReference type="KEGG" id="ang:An13g01360"/>
<protein>
    <submittedName>
        <fullName evidence="2">Uncharacterized protein</fullName>
    </submittedName>
</protein>
<reference evidence="2" key="1">
    <citation type="submission" date="2025-02" db="EMBL/GenBank/DDBJ databases">
        <authorList>
            <consortium name="NCBI Genome Project"/>
        </authorList>
    </citation>
    <scope>NUCLEOTIDE SEQUENCE</scope>
</reference>
<reference evidence="2" key="2">
    <citation type="submission" date="2025-08" db="UniProtKB">
        <authorList>
            <consortium name="RefSeq"/>
        </authorList>
    </citation>
    <scope>IDENTIFICATION</scope>
</reference>
<dbReference type="RefSeq" id="XP_059602057.1">
    <property type="nucleotide sequence ID" value="XM_059743828.1"/>
</dbReference>
<sequence length="144" mass="15427">MIGWMQSRSSEELHGCRENRRKMAEVVKSIRTTPYLVAVERGCPCFRAVGPTAASAEATWNHEKKTITRSSPPTTRGLAGLLNSPPPDLNKPEQQVTYRGSGRTGGCCQACCKGAALVRHEANPTSTLSPNVAPLRGVSLPVGI</sequence>
<organism evidence="2">
    <name type="scientific">Aspergillus niger</name>
    <dbReference type="NCBI Taxonomy" id="5061"/>
    <lineage>
        <taxon>Eukaryota</taxon>
        <taxon>Fungi</taxon>
        <taxon>Dikarya</taxon>
        <taxon>Ascomycota</taxon>
        <taxon>Pezizomycotina</taxon>
        <taxon>Eurotiomycetes</taxon>
        <taxon>Eurotiomycetidae</taxon>
        <taxon>Eurotiales</taxon>
        <taxon>Aspergillaceae</taxon>
        <taxon>Aspergillus</taxon>
        <taxon>Aspergillus subgen. Circumdati</taxon>
    </lineage>
</organism>
<evidence type="ECO:0000313" key="2">
    <source>
        <dbReference type="RefSeq" id="XP_059602057.1"/>
    </source>
</evidence>
<feature type="region of interest" description="Disordered" evidence="1">
    <location>
        <begin position="63"/>
        <end position="96"/>
    </location>
</feature>
<dbReference type="VEuPathDB" id="FungiDB:An13g01360"/>
<proteinExistence type="predicted"/>
<accession>A0AAJ8BRJ0</accession>